<dbReference type="OrthoDB" id="4802432at2759"/>
<dbReference type="AlphaFoldDB" id="A1DCV4"/>
<dbReference type="RefSeq" id="XP_001261561.1">
    <property type="nucleotide sequence ID" value="XM_001261560.1"/>
</dbReference>
<dbReference type="GeneID" id="4587974"/>
<dbReference type="KEGG" id="nfi:NFIA_027380"/>
<sequence length="241" mass="28044">MLRDVSCIDQISFPNLIWAGAAMQIVRHCQELTELYLHLDEYIRPDNLKYLKKRRQAVSEGLKDIPPTLRGFHFENVDERNWKNAMPPLNVLFSSVDTLSIRIRELSLSLGELELLRVPISLDFLWPLDAKDHSLPANASLHWPNLETLNLYQFQPWLPSGEWIVRPDVEEEAIIAGIDDWEAEIRSYEVDAYSDPSTSKSSFIEYSSHWAAARRMPRLKAINFDLNHYFYFISGSHVERT</sequence>
<evidence type="ECO:0000313" key="1">
    <source>
        <dbReference type="EMBL" id="EAW19664.1"/>
    </source>
</evidence>
<evidence type="ECO:0008006" key="3">
    <source>
        <dbReference type="Google" id="ProtNLM"/>
    </source>
</evidence>
<evidence type="ECO:0000313" key="2">
    <source>
        <dbReference type="Proteomes" id="UP000006702"/>
    </source>
</evidence>
<dbReference type="Proteomes" id="UP000006702">
    <property type="component" value="Unassembled WGS sequence"/>
</dbReference>
<proteinExistence type="predicted"/>
<protein>
    <recommendedName>
        <fullName evidence="3">F-box domain protein</fullName>
    </recommendedName>
</protein>
<dbReference type="eggNOG" id="ENOG502RNWD">
    <property type="taxonomic scope" value="Eukaryota"/>
</dbReference>
<accession>A1DCV4</accession>
<dbReference type="VEuPathDB" id="FungiDB:NFIA_027380"/>
<dbReference type="OMA" id="EYSSHWA"/>
<name>A1DCV4_NEOFI</name>
<organism evidence="1 2">
    <name type="scientific">Neosartorya fischeri (strain ATCC 1020 / DSM 3700 / CBS 544.65 / FGSC A1164 / JCM 1740 / NRRL 181 / WB 181)</name>
    <name type="common">Aspergillus fischerianus</name>
    <dbReference type="NCBI Taxonomy" id="331117"/>
    <lineage>
        <taxon>Eukaryota</taxon>
        <taxon>Fungi</taxon>
        <taxon>Dikarya</taxon>
        <taxon>Ascomycota</taxon>
        <taxon>Pezizomycotina</taxon>
        <taxon>Eurotiomycetes</taxon>
        <taxon>Eurotiomycetidae</taxon>
        <taxon>Eurotiales</taxon>
        <taxon>Aspergillaceae</taxon>
        <taxon>Aspergillus</taxon>
        <taxon>Aspergillus subgen. Fumigati</taxon>
    </lineage>
</organism>
<dbReference type="EMBL" id="DS027695">
    <property type="protein sequence ID" value="EAW19664.1"/>
    <property type="molecule type" value="Genomic_DNA"/>
</dbReference>
<keyword evidence="2" id="KW-1185">Reference proteome</keyword>
<gene>
    <name evidence="1" type="ORF">NFIA_027380</name>
</gene>
<dbReference type="HOGENOM" id="CLU_1152049_0_0_1"/>
<reference evidence="2" key="1">
    <citation type="journal article" date="2008" name="PLoS Genet.">
        <title>Genomic islands in the pathogenic filamentous fungus Aspergillus fumigatus.</title>
        <authorList>
            <person name="Fedorova N.D."/>
            <person name="Khaldi N."/>
            <person name="Joardar V.S."/>
            <person name="Maiti R."/>
            <person name="Amedeo P."/>
            <person name="Anderson M.J."/>
            <person name="Crabtree J."/>
            <person name="Silva J.C."/>
            <person name="Badger J.H."/>
            <person name="Albarraq A."/>
            <person name="Angiuoli S."/>
            <person name="Bussey H."/>
            <person name="Bowyer P."/>
            <person name="Cotty P.J."/>
            <person name="Dyer P.S."/>
            <person name="Egan A."/>
            <person name="Galens K."/>
            <person name="Fraser-Liggett C.M."/>
            <person name="Haas B.J."/>
            <person name="Inman J.M."/>
            <person name="Kent R."/>
            <person name="Lemieux S."/>
            <person name="Malavazi I."/>
            <person name="Orvis J."/>
            <person name="Roemer T."/>
            <person name="Ronning C.M."/>
            <person name="Sundaram J.P."/>
            <person name="Sutton G."/>
            <person name="Turner G."/>
            <person name="Venter J.C."/>
            <person name="White O.R."/>
            <person name="Whitty B.R."/>
            <person name="Youngman P."/>
            <person name="Wolfe K.H."/>
            <person name="Goldman G.H."/>
            <person name="Wortman J.R."/>
            <person name="Jiang B."/>
            <person name="Denning D.W."/>
            <person name="Nierman W.C."/>
        </authorList>
    </citation>
    <scope>NUCLEOTIDE SEQUENCE [LARGE SCALE GENOMIC DNA]</scope>
    <source>
        <strain evidence="2">ATCC 1020 / DSM 3700 / CBS 544.65 / FGSC A1164 / JCM 1740 / NRRL 181 / WB 181</strain>
    </source>
</reference>